<dbReference type="AlphaFoldDB" id="A0A367J1Q4"/>
<organism evidence="2 3">
    <name type="scientific">Rhizopus stolonifer</name>
    <name type="common">Rhizopus nigricans</name>
    <dbReference type="NCBI Taxonomy" id="4846"/>
    <lineage>
        <taxon>Eukaryota</taxon>
        <taxon>Fungi</taxon>
        <taxon>Fungi incertae sedis</taxon>
        <taxon>Mucoromycota</taxon>
        <taxon>Mucoromycotina</taxon>
        <taxon>Mucoromycetes</taxon>
        <taxon>Mucorales</taxon>
        <taxon>Mucorineae</taxon>
        <taxon>Rhizopodaceae</taxon>
        <taxon>Rhizopus</taxon>
    </lineage>
</organism>
<evidence type="ECO:0000256" key="1">
    <source>
        <dbReference type="SAM" id="SignalP"/>
    </source>
</evidence>
<evidence type="ECO:0000313" key="3">
    <source>
        <dbReference type="Proteomes" id="UP000253551"/>
    </source>
</evidence>
<reference evidence="2 3" key="1">
    <citation type="journal article" date="2018" name="G3 (Bethesda)">
        <title>Phylogenetic and Phylogenomic Definition of Rhizopus Species.</title>
        <authorList>
            <person name="Gryganskyi A.P."/>
            <person name="Golan J."/>
            <person name="Dolatabadi S."/>
            <person name="Mondo S."/>
            <person name="Robb S."/>
            <person name="Idnurm A."/>
            <person name="Muszewska A."/>
            <person name="Steczkiewicz K."/>
            <person name="Masonjones S."/>
            <person name="Liao H.L."/>
            <person name="Gajdeczka M.T."/>
            <person name="Anike F."/>
            <person name="Vuek A."/>
            <person name="Anishchenko I.M."/>
            <person name="Voigt K."/>
            <person name="de Hoog G.S."/>
            <person name="Smith M.E."/>
            <person name="Heitman J."/>
            <person name="Vilgalys R."/>
            <person name="Stajich J.E."/>
        </authorList>
    </citation>
    <scope>NUCLEOTIDE SEQUENCE [LARGE SCALE GENOMIC DNA]</scope>
    <source>
        <strain evidence="2 3">LSU 92-RS-03</strain>
    </source>
</reference>
<dbReference type="OrthoDB" id="10312418at2759"/>
<protein>
    <submittedName>
        <fullName evidence="2">Uncharacterized protein</fullName>
    </submittedName>
</protein>
<gene>
    <name evidence="2" type="ORF">CU098_008795</name>
</gene>
<feature type="chain" id="PRO_5016960079" evidence="1">
    <location>
        <begin position="20"/>
        <end position="78"/>
    </location>
</feature>
<feature type="signal peptide" evidence="1">
    <location>
        <begin position="1"/>
        <end position="19"/>
    </location>
</feature>
<keyword evidence="3" id="KW-1185">Reference proteome</keyword>
<dbReference type="EMBL" id="PJQM01004681">
    <property type="protein sequence ID" value="RCH83641.1"/>
    <property type="molecule type" value="Genomic_DNA"/>
</dbReference>
<name>A0A367J1Q4_RHIST</name>
<dbReference type="Proteomes" id="UP000253551">
    <property type="component" value="Unassembled WGS sequence"/>
</dbReference>
<evidence type="ECO:0000313" key="2">
    <source>
        <dbReference type="EMBL" id="RCH83641.1"/>
    </source>
</evidence>
<comment type="caution">
    <text evidence="2">The sequence shown here is derived from an EMBL/GenBank/DDBJ whole genome shotgun (WGS) entry which is preliminary data.</text>
</comment>
<sequence length="78" mass="8743">MKLSYCFVFLCFLIALAECSVQEKAHVSNATTYMHSDMDERILIKRKQHASSDTSMSTTASDPLFALVIFVALSSLMF</sequence>
<keyword evidence="1" id="KW-0732">Signal</keyword>
<proteinExistence type="predicted"/>
<accession>A0A367J1Q4</accession>